<dbReference type="AlphaFoldDB" id="A0A2H1ECL5"/>
<organism evidence="1 2">
    <name type="scientific">Tenacibaculum maritimum NCIMB 2154</name>
    <dbReference type="NCBI Taxonomy" id="1349785"/>
    <lineage>
        <taxon>Bacteria</taxon>
        <taxon>Pseudomonadati</taxon>
        <taxon>Bacteroidota</taxon>
        <taxon>Flavobacteriia</taxon>
        <taxon>Flavobacteriales</taxon>
        <taxon>Flavobacteriaceae</taxon>
        <taxon>Tenacibaculum</taxon>
    </lineage>
</organism>
<dbReference type="RefSeq" id="WP_100211778.1">
    <property type="nucleotide sequence ID" value="NZ_CP138495.1"/>
</dbReference>
<dbReference type="STRING" id="1349785.GCA_000509405_01831"/>
<dbReference type="EMBL" id="LT634361">
    <property type="protein sequence ID" value="SFZ84531.1"/>
    <property type="molecule type" value="Genomic_DNA"/>
</dbReference>
<gene>
    <name evidence="1" type="ORF">MARIT_2790</name>
</gene>
<reference evidence="1 2" key="1">
    <citation type="submission" date="2016-11" db="EMBL/GenBank/DDBJ databases">
        <authorList>
            <person name="Jaros S."/>
            <person name="Januszkiewicz K."/>
            <person name="Wedrychowicz H."/>
        </authorList>
    </citation>
    <scope>NUCLEOTIDE SEQUENCE [LARGE SCALE GENOMIC DNA]</scope>
    <source>
        <strain evidence="1">NCIMB 2154T</strain>
    </source>
</reference>
<dbReference type="GeneID" id="47724245"/>
<accession>A0A2H1ECL5</accession>
<name>A0A2H1ECL5_9FLAO</name>
<dbReference type="KEGG" id="tmar:MARIT_2790"/>
<protein>
    <submittedName>
        <fullName evidence="1">Uncharacterized protein</fullName>
    </submittedName>
</protein>
<evidence type="ECO:0000313" key="2">
    <source>
        <dbReference type="Proteomes" id="UP000231564"/>
    </source>
</evidence>
<keyword evidence="2" id="KW-1185">Reference proteome</keyword>
<proteinExistence type="predicted"/>
<evidence type="ECO:0000313" key="1">
    <source>
        <dbReference type="EMBL" id="SFZ84531.1"/>
    </source>
</evidence>
<sequence>MNYQLITYKTLIGTKEIVKIPKRKSAEWIVYKNGKPAFHVNCFDLKTESNIIMNGLVLCPQKTIQEVIKNIAKKNDVKLSIEKPPIIALKKTIETKELVLPPLPEAWLN</sequence>
<dbReference type="OrthoDB" id="1202121at2"/>
<dbReference type="Proteomes" id="UP000231564">
    <property type="component" value="Chromosome MARIT"/>
</dbReference>